<dbReference type="InterPro" id="IPR036402">
    <property type="entry name" value="EF-Ts_dimer_sf"/>
</dbReference>
<evidence type="ECO:0000256" key="2">
    <source>
        <dbReference type="ARBA" id="ARBA00016956"/>
    </source>
</evidence>
<comment type="subcellular location">
    <subcellularLocation>
        <location evidence="6 8">Cytoplasm</location>
    </subcellularLocation>
</comment>
<dbReference type="SUPFAM" id="SSF46934">
    <property type="entry name" value="UBA-like"/>
    <property type="match status" value="1"/>
</dbReference>
<feature type="region of interest" description="Involved in Mg(2+) ion dislocation from EF-Tu" evidence="6">
    <location>
        <begin position="81"/>
        <end position="84"/>
    </location>
</feature>
<dbReference type="PROSITE" id="PS01126">
    <property type="entry name" value="EF_TS_1"/>
    <property type="match status" value="1"/>
</dbReference>
<comment type="similarity">
    <text evidence="1 6 7">Belongs to the EF-Ts family.</text>
</comment>
<dbReference type="PROSITE" id="PS01127">
    <property type="entry name" value="EF_TS_2"/>
    <property type="match status" value="1"/>
</dbReference>
<dbReference type="HAMAP" id="MF_00050">
    <property type="entry name" value="EF_Ts"/>
    <property type="match status" value="1"/>
</dbReference>
<evidence type="ECO:0000256" key="5">
    <source>
        <dbReference type="ARBA" id="ARBA00025453"/>
    </source>
</evidence>
<protein>
    <recommendedName>
        <fullName evidence="2 6">Elongation factor Ts</fullName>
        <shortName evidence="6">EF-Ts</shortName>
    </recommendedName>
</protein>
<sequence length="219" mass="24291">MAVSASLVKELRERTGAGMMDCKKALTETGGDLEKASEYLREKGLAAAAKKAGRIAAEGRVEAYIHGAGRIGVLVEINCETDFVAKTDEFKNFTKDIAMQIAASKPDFVRREDMPADFIAKEREILRAQALNEGKPEKIVEKMVDGRLEKYYKEVCLLEQPFIKDPDITVGQLLTEKISKIGENITVRRFTRYEMGEGITKKQADLAAEVEAVTQKTGK</sequence>
<organism evidence="10 11">
    <name type="scientific">Pelotomaculum thermopropionicum</name>
    <dbReference type="NCBI Taxonomy" id="110500"/>
    <lineage>
        <taxon>Bacteria</taxon>
        <taxon>Bacillati</taxon>
        <taxon>Bacillota</taxon>
        <taxon>Clostridia</taxon>
        <taxon>Eubacteriales</taxon>
        <taxon>Desulfotomaculaceae</taxon>
        <taxon>Pelotomaculum</taxon>
    </lineage>
</organism>
<keyword evidence="4 6" id="KW-0648">Protein biosynthesis</keyword>
<dbReference type="PANTHER" id="PTHR11741:SF0">
    <property type="entry name" value="ELONGATION FACTOR TS, MITOCHONDRIAL"/>
    <property type="match status" value="1"/>
</dbReference>
<comment type="caution">
    <text evidence="10">The sequence shown here is derived from an EMBL/GenBank/DDBJ whole genome shotgun (WGS) entry which is preliminary data.</text>
</comment>
<evidence type="ECO:0000256" key="7">
    <source>
        <dbReference type="RuleBase" id="RU000642"/>
    </source>
</evidence>
<evidence type="ECO:0000256" key="4">
    <source>
        <dbReference type="ARBA" id="ARBA00022917"/>
    </source>
</evidence>
<accession>A0A117M327</accession>
<dbReference type="Gene3D" id="1.10.286.20">
    <property type="match status" value="1"/>
</dbReference>
<evidence type="ECO:0000256" key="1">
    <source>
        <dbReference type="ARBA" id="ARBA00005532"/>
    </source>
</evidence>
<comment type="function">
    <text evidence="5 6 7">Associates with the EF-Tu.GDP complex and induces the exchange of GDP to GTP. It remains bound to the aminoacyl-tRNA.EF-Tu.GTP complex up to the GTP hydrolysis stage on the ribosome.</text>
</comment>
<dbReference type="InterPro" id="IPR018101">
    <property type="entry name" value="Transl_elong_Ts_CS"/>
</dbReference>
<dbReference type="AlphaFoldDB" id="A0A117M327"/>
<dbReference type="Proteomes" id="UP000054705">
    <property type="component" value="Unassembled WGS sequence"/>
</dbReference>
<dbReference type="Gene3D" id="3.30.479.20">
    <property type="entry name" value="Elongation factor Ts, dimerisation domain"/>
    <property type="match status" value="1"/>
</dbReference>
<dbReference type="Gene3D" id="1.10.8.10">
    <property type="entry name" value="DNA helicase RuvA subunit, C-terminal domain"/>
    <property type="match status" value="1"/>
</dbReference>
<evidence type="ECO:0000256" key="6">
    <source>
        <dbReference type="HAMAP-Rule" id="MF_00050"/>
    </source>
</evidence>
<feature type="domain" description="Translation elongation factor EFTs/EF1B dimerisation" evidence="9">
    <location>
        <begin position="92"/>
        <end position="197"/>
    </location>
</feature>
<dbReference type="PANTHER" id="PTHR11741">
    <property type="entry name" value="ELONGATION FACTOR TS"/>
    <property type="match status" value="1"/>
</dbReference>
<proteinExistence type="inferred from homology"/>
<dbReference type="NCBIfam" id="TIGR00116">
    <property type="entry name" value="tsf"/>
    <property type="match status" value="2"/>
</dbReference>
<evidence type="ECO:0000259" key="9">
    <source>
        <dbReference type="Pfam" id="PF00889"/>
    </source>
</evidence>
<evidence type="ECO:0000256" key="8">
    <source>
        <dbReference type="RuleBase" id="RU000643"/>
    </source>
</evidence>
<evidence type="ECO:0000256" key="3">
    <source>
        <dbReference type="ARBA" id="ARBA00022768"/>
    </source>
</evidence>
<gene>
    <name evidence="6" type="primary">tsf</name>
    <name evidence="10" type="ORF">XD97_0598</name>
</gene>
<dbReference type="InterPro" id="IPR001816">
    <property type="entry name" value="Transl_elong_EFTs/EF1B"/>
</dbReference>
<dbReference type="CDD" id="cd14275">
    <property type="entry name" value="UBA_EF-Ts"/>
    <property type="match status" value="1"/>
</dbReference>
<keyword evidence="6" id="KW-0963">Cytoplasm</keyword>
<name>A0A117M327_9FIRM</name>
<dbReference type="PATRIC" id="fig|110500.4.peg.48"/>
<reference evidence="11" key="1">
    <citation type="journal article" date="2015" name="MBio">
        <title>Genome-Resolved Metagenomic Analysis Reveals Roles for Candidate Phyla and Other Microbial Community Members in Biogeochemical Transformations in Oil Reservoirs.</title>
        <authorList>
            <person name="Hu P."/>
            <person name="Tom L."/>
            <person name="Singh A."/>
            <person name="Thomas B.C."/>
            <person name="Baker B.J."/>
            <person name="Piceno Y.M."/>
            <person name="Andersen G.L."/>
            <person name="Banfield J.F."/>
        </authorList>
    </citation>
    <scope>NUCLEOTIDE SEQUENCE [LARGE SCALE GENOMIC DNA]</scope>
</reference>
<dbReference type="EMBL" id="LGGS01000137">
    <property type="protein sequence ID" value="KUK81656.1"/>
    <property type="molecule type" value="Genomic_DNA"/>
</dbReference>
<dbReference type="FunFam" id="1.10.8.10:FF:000001">
    <property type="entry name" value="Elongation factor Ts"/>
    <property type="match status" value="1"/>
</dbReference>
<dbReference type="InterPro" id="IPR009060">
    <property type="entry name" value="UBA-like_sf"/>
</dbReference>
<dbReference type="FunFam" id="1.10.286.20:FF:000001">
    <property type="entry name" value="Elongation factor Ts"/>
    <property type="match status" value="1"/>
</dbReference>
<evidence type="ECO:0000313" key="10">
    <source>
        <dbReference type="EMBL" id="KUK81656.1"/>
    </source>
</evidence>
<keyword evidence="3 6" id="KW-0251">Elongation factor</keyword>
<dbReference type="SUPFAM" id="SSF54713">
    <property type="entry name" value="Elongation factor Ts (EF-Ts), dimerisation domain"/>
    <property type="match status" value="1"/>
</dbReference>
<evidence type="ECO:0000313" key="11">
    <source>
        <dbReference type="Proteomes" id="UP000054705"/>
    </source>
</evidence>
<dbReference type="InterPro" id="IPR014039">
    <property type="entry name" value="Transl_elong_EFTs/EF1B_dimer"/>
</dbReference>
<dbReference type="Pfam" id="PF00889">
    <property type="entry name" value="EF_TS"/>
    <property type="match status" value="1"/>
</dbReference>
<dbReference type="GO" id="GO:0003746">
    <property type="term" value="F:translation elongation factor activity"/>
    <property type="evidence" value="ECO:0007669"/>
    <property type="project" value="UniProtKB-UniRule"/>
</dbReference>
<dbReference type="GO" id="GO:0005737">
    <property type="term" value="C:cytoplasm"/>
    <property type="evidence" value="ECO:0007669"/>
    <property type="project" value="UniProtKB-SubCell"/>
</dbReference>